<reference evidence="2" key="2">
    <citation type="journal article" date="2021" name="PeerJ">
        <title>Extensive microbial diversity within the chicken gut microbiome revealed by metagenomics and culture.</title>
        <authorList>
            <person name="Gilroy R."/>
            <person name="Ravi A."/>
            <person name="Getino M."/>
            <person name="Pursley I."/>
            <person name="Horton D.L."/>
            <person name="Alikhan N.F."/>
            <person name="Baker D."/>
            <person name="Gharbi K."/>
            <person name="Hall N."/>
            <person name="Watson M."/>
            <person name="Adriaenssens E.M."/>
            <person name="Foster-Nyarko E."/>
            <person name="Jarju S."/>
            <person name="Secka A."/>
            <person name="Antonio M."/>
            <person name="Oren A."/>
            <person name="Chaudhuri R.R."/>
            <person name="La Ragione R."/>
            <person name="Hildebrand F."/>
            <person name="Pallen M.J."/>
        </authorList>
    </citation>
    <scope>NUCLEOTIDE SEQUENCE</scope>
    <source>
        <strain evidence="2">ChiHjej9B8-7071</strain>
    </source>
</reference>
<comment type="caution">
    <text evidence="2">The sequence shown here is derived from an EMBL/GenBank/DDBJ whole genome shotgun (WGS) entry which is preliminary data.</text>
</comment>
<name>A0A9D1A7G8_9FIRM</name>
<accession>A0A9D1A7G8</accession>
<sequence>MKILVVSDEESKYYWDYYRPGRLDGIDLILSCGDLKADYLTFLATMGHAPLLYVHGNHDVGYARRPPEGCVCVEDRVLNMAGLRILGLGGSPLYNGGAHQYTEKQMQRRINRLRWKLYRAGGVDLVLTHAPPRGYGDADDLAHRGFEAFFSLLDKYKPRYLIHGHVHMSYGVNLPRIHQYGETTLLNGCERYILDLPEYEASGFLIPSEW</sequence>
<dbReference type="EMBL" id="DVGD01000077">
    <property type="protein sequence ID" value="HIR09319.1"/>
    <property type="molecule type" value="Genomic_DNA"/>
</dbReference>
<organism evidence="2 3">
    <name type="scientific">Candidatus Avoscillospira stercoripullorum</name>
    <dbReference type="NCBI Taxonomy" id="2840709"/>
    <lineage>
        <taxon>Bacteria</taxon>
        <taxon>Bacillati</taxon>
        <taxon>Bacillota</taxon>
        <taxon>Clostridia</taxon>
        <taxon>Eubacteriales</taxon>
        <taxon>Oscillospiraceae</taxon>
        <taxon>Oscillospiraceae incertae sedis</taxon>
        <taxon>Candidatus Avoscillospira</taxon>
    </lineage>
</organism>
<dbReference type="InterPro" id="IPR004843">
    <property type="entry name" value="Calcineurin-like_PHP"/>
</dbReference>
<dbReference type="InterPro" id="IPR029052">
    <property type="entry name" value="Metallo-depent_PP-like"/>
</dbReference>
<dbReference type="InterPro" id="IPR051693">
    <property type="entry name" value="UPF0046_metallophosphoest"/>
</dbReference>
<dbReference type="Pfam" id="PF00149">
    <property type="entry name" value="Metallophos"/>
    <property type="match status" value="1"/>
</dbReference>
<gene>
    <name evidence="2" type="ORF">IAA70_02825</name>
</gene>
<dbReference type="PANTHER" id="PTHR12905:SF0">
    <property type="entry name" value="CALCINEURIN-LIKE PHOSPHOESTERASE DOMAIN-CONTAINING PROTEIN"/>
    <property type="match status" value="1"/>
</dbReference>
<dbReference type="Proteomes" id="UP000824258">
    <property type="component" value="Unassembled WGS sequence"/>
</dbReference>
<dbReference type="Gene3D" id="3.60.21.10">
    <property type="match status" value="1"/>
</dbReference>
<evidence type="ECO:0000259" key="1">
    <source>
        <dbReference type="Pfam" id="PF00149"/>
    </source>
</evidence>
<feature type="domain" description="Calcineurin-like phosphoesterase" evidence="1">
    <location>
        <begin position="24"/>
        <end position="168"/>
    </location>
</feature>
<evidence type="ECO:0000313" key="3">
    <source>
        <dbReference type="Proteomes" id="UP000824258"/>
    </source>
</evidence>
<reference evidence="2" key="1">
    <citation type="submission" date="2020-10" db="EMBL/GenBank/DDBJ databases">
        <authorList>
            <person name="Gilroy R."/>
        </authorList>
    </citation>
    <scope>NUCLEOTIDE SEQUENCE</scope>
    <source>
        <strain evidence="2">ChiHjej9B8-7071</strain>
    </source>
</reference>
<dbReference type="GO" id="GO:0016787">
    <property type="term" value="F:hydrolase activity"/>
    <property type="evidence" value="ECO:0007669"/>
    <property type="project" value="InterPro"/>
</dbReference>
<dbReference type="SUPFAM" id="SSF56300">
    <property type="entry name" value="Metallo-dependent phosphatases"/>
    <property type="match status" value="1"/>
</dbReference>
<dbReference type="PANTHER" id="PTHR12905">
    <property type="entry name" value="METALLOPHOSPHOESTERASE"/>
    <property type="match status" value="1"/>
</dbReference>
<proteinExistence type="predicted"/>
<evidence type="ECO:0000313" key="2">
    <source>
        <dbReference type="EMBL" id="HIR09319.1"/>
    </source>
</evidence>
<dbReference type="AlphaFoldDB" id="A0A9D1A7G8"/>
<protein>
    <submittedName>
        <fullName evidence="2">Metallophosphoesterase family protein</fullName>
    </submittedName>
</protein>